<keyword evidence="5 8" id="KW-0812">Transmembrane</keyword>
<evidence type="ECO:0000256" key="5">
    <source>
        <dbReference type="ARBA" id="ARBA00022692"/>
    </source>
</evidence>
<dbReference type="OrthoDB" id="9786439at2"/>
<name>A0A0D5Y6L7_9PSED</name>
<keyword evidence="3" id="KW-0813">Transport</keyword>
<evidence type="ECO:0000256" key="6">
    <source>
        <dbReference type="ARBA" id="ARBA00022989"/>
    </source>
</evidence>
<evidence type="ECO:0000256" key="7">
    <source>
        <dbReference type="ARBA" id="ARBA00023136"/>
    </source>
</evidence>
<feature type="transmembrane region" description="Helical" evidence="8">
    <location>
        <begin position="9"/>
        <end position="29"/>
    </location>
</feature>
<feature type="transmembrane region" description="Helical" evidence="8">
    <location>
        <begin position="198"/>
        <end position="220"/>
    </location>
</feature>
<sequence length="313" mass="33355">MLAIFLETLNITAPVFAMLFLGLLLKRIAWINDGFIHTASALVFNVTMPALLFLGILHADLHSALKPGLLIYFTVATLASFAFAWGWAIWRCPREDRGIYTQGAFRGNNGIIGLALAASMYGDYGISLGAVLAALVILFYNTLSTIVLAVYSPVIKSDPWSICKSVISNPLIISVLAATPFAVFQIGLPAWLETSGQYLAQMTLPLALICIGGTLSLAALRQSGDLALSSSLMKMVGLPLMATFGAWLCGFRGAELGILFLYFGSPTAAASFVMARAANGNHELAAAIIVITTLMAAVTTNIGIFLLQWGGWI</sequence>
<accession>A0A0D5Y6L7</accession>
<keyword evidence="6 8" id="KW-1133">Transmembrane helix</keyword>
<feature type="transmembrane region" description="Helical" evidence="8">
    <location>
        <begin position="35"/>
        <end position="57"/>
    </location>
</feature>
<gene>
    <name evidence="9" type="ORF">PCL1606_52020</name>
</gene>
<dbReference type="Proteomes" id="UP000032748">
    <property type="component" value="Chromosome"/>
</dbReference>
<evidence type="ECO:0000256" key="8">
    <source>
        <dbReference type="SAM" id="Phobius"/>
    </source>
</evidence>
<comment type="similarity">
    <text evidence="2">Belongs to the auxin efflux carrier (TC 2.A.69) family.</text>
</comment>
<feature type="transmembrane region" description="Helical" evidence="8">
    <location>
        <begin position="232"/>
        <end position="253"/>
    </location>
</feature>
<evidence type="ECO:0000256" key="4">
    <source>
        <dbReference type="ARBA" id="ARBA00022475"/>
    </source>
</evidence>
<dbReference type="PANTHER" id="PTHR36838">
    <property type="entry name" value="AUXIN EFFLUX CARRIER FAMILY PROTEIN"/>
    <property type="match status" value="1"/>
</dbReference>
<dbReference type="InterPro" id="IPR004776">
    <property type="entry name" value="Mem_transp_PIN-like"/>
</dbReference>
<keyword evidence="7 8" id="KW-0472">Membrane</keyword>
<dbReference type="RefSeq" id="WP_045885658.1">
    <property type="nucleotide sequence ID" value="NZ_CP011110.1"/>
</dbReference>
<protein>
    <submittedName>
        <fullName evidence="9">Malate transporter</fullName>
    </submittedName>
</protein>
<dbReference type="PANTHER" id="PTHR36838:SF4">
    <property type="entry name" value="AUXIN EFFLUX CARRIER FAMILY PROTEIN"/>
    <property type="match status" value="1"/>
</dbReference>
<feature type="transmembrane region" description="Helical" evidence="8">
    <location>
        <begin position="124"/>
        <end position="151"/>
    </location>
</feature>
<proteinExistence type="inferred from homology"/>
<dbReference type="AlphaFoldDB" id="A0A0D5Y6L7"/>
<dbReference type="GO" id="GO:0055085">
    <property type="term" value="P:transmembrane transport"/>
    <property type="evidence" value="ECO:0007669"/>
    <property type="project" value="InterPro"/>
</dbReference>
<feature type="transmembrane region" description="Helical" evidence="8">
    <location>
        <begin position="69"/>
        <end position="90"/>
    </location>
</feature>
<keyword evidence="4" id="KW-1003">Cell membrane</keyword>
<reference evidence="9 10" key="1">
    <citation type="journal article" date="2015" name="Mol. Plant Microbe Interact.">
        <title>Comparative Genomic Analysis of Pseudomonas chlororaphis PCL1606 Reveals New Insight into Antifungal Compounds Involved in Biocontrol.</title>
        <authorList>
            <person name="Calderon C.E."/>
            <person name="Ramos C."/>
            <person name="de Vicente A."/>
            <person name="Cazorla F.M."/>
        </authorList>
    </citation>
    <scope>NUCLEOTIDE SEQUENCE [LARGE SCALE GENOMIC DNA]</scope>
    <source>
        <strain evidence="9 10">PCL1606</strain>
    </source>
</reference>
<organism evidence="9 10">
    <name type="scientific">Pseudomonas chlororaphis</name>
    <dbReference type="NCBI Taxonomy" id="587753"/>
    <lineage>
        <taxon>Bacteria</taxon>
        <taxon>Pseudomonadati</taxon>
        <taxon>Pseudomonadota</taxon>
        <taxon>Gammaproteobacteria</taxon>
        <taxon>Pseudomonadales</taxon>
        <taxon>Pseudomonadaceae</taxon>
        <taxon>Pseudomonas</taxon>
    </lineage>
</organism>
<evidence type="ECO:0000256" key="2">
    <source>
        <dbReference type="ARBA" id="ARBA00010145"/>
    </source>
</evidence>
<evidence type="ECO:0000256" key="3">
    <source>
        <dbReference type="ARBA" id="ARBA00022448"/>
    </source>
</evidence>
<feature type="transmembrane region" description="Helical" evidence="8">
    <location>
        <begin position="171"/>
        <end position="192"/>
    </location>
</feature>
<comment type="subcellular location">
    <subcellularLocation>
        <location evidence="1">Cell membrane</location>
        <topology evidence="1">Multi-pass membrane protein</topology>
    </subcellularLocation>
</comment>
<dbReference type="EMBL" id="CP011110">
    <property type="protein sequence ID" value="AKA26649.1"/>
    <property type="molecule type" value="Genomic_DNA"/>
</dbReference>
<feature type="transmembrane region" description="Helical" evidence="8">
    <location>
        <begin position="259"/>
        <end position="277"/>
    </location>
</feature>
<dbReference type="Gene3D" id="1.20.1530.20">
    <property type="match status" value="1"/>
</dbReference>
<dbReference type="Pfam" id="PF03547">
    <property type="entry name" value="Mem_trans"/>
    <property type="match status" value="2"/>
</dbReference>
<evidence type="ECO:0000313" key="10">
    <source>
        <dbReference type="Proteomes" id="UP000032748"/>
    </source>
</evidence>
<evidence type="ECO:0000256" key="1">
    <source>
        <dbReference type="ARBA" id="ARBA00004651"/>
    </source>
</evidence>
<feature type="transmembrane region" description="Helical" evidence="8">
    <location>
        <begin position="284"/>
        <end position="307"/>
    </location>
</feature>
<dbReference type="KEGG" id="pcz:PCL1606_52020"/>
<evidence type="ECO:0000313" key="9">
    <source>
        <dbReference type="EMBL" id="AKA26649.1"/>
    </source>
</evidence>
<dbReference type="PATRIC" id="fig|587753.10.peg.5192"/>
<dbReference type="InterPro" id="IPR038770">
    <property type="entry name" value="Na+/solute_symporter_sf"/>
</dbReference>
<dbReference type="GO" id="GO:0005886">
    <property type="term" value="C:plasma membrane"/>
    <property type="evidence" value="ECO:0007669"/>
    <property type="project" value="UniProtKB-SubCell"/>
</dbReference>